<dbReference type="AlphaFoldDB" id="A0A8H6XKP5"/>
<sequence length="92" mass="10046">MSPRRCNMTLLHPPPPIPGINGALHASNIIHSSILVLPSFVVLSFDHDVPHSRNSSLSLPLQRTRVTLAVSRSHVKQLTTNALRFALGSPPR</sequence>
<name>A0A8H6XKP5_9AGAR</name>
<organism evidence="1 2">
    <name type="scientific">Mycena venus</name>
    <dbReference type="NCBI Taxonomy" id="2733690"/>
    <lineage>
        <taxon>Eukaryota</taxon>
        <taxon>Fungi</taxon>
        <taxon>Dikarya</taxon>
        <taxon>Basidiomycota</taxon>
        <taxon>Agaricomycotina</taxon>
        <taxon>Agaricomycetes</taxon>
        <taxon>Agaricomycetidae</taxon>
        <taxon>Agaricales</taxon>
        <taxon>Marasmiineae</taxon>
        <taxon>Mycenaceae</taxon>
        <taxon>Mycena</taxon>
    </lineage>
</organism>
<evidence type="ECO:0000313" key="1">
    <source>
        <dbReference type="EMBL" id="KAF7342231.1"/>
    </source>
</evidence>
<proteinExistence type="predicted"/>
<gene>
    <name evidence="1" type="ORF">MVEN_01811100</name>
</gene>
<dbReference type="EMBL" id="JACAZI010000017">
    <property type="protein sequence ID" value="KAF7342231.1"/>
    <property type="molecule type" value="Genomic_DNA"/>
</dbReference>
<keyword evidence="2" id="KW-1185">Reference proteome</keyword>
<dbReference type="Proteomes" id="UP000620124">
    <property type="component" value="Unassembled WGS sequence"/>
</dbReference>
<reference evidence="1" key="1">
    <citation type="submission" date="2020-05" db="EMBL/GenBank/DDBJ databases">
        <title>Mycena genomes resolve the evolution of fungal bioluminescence.</title>
        <authorList>
            <person name="Tsai I.J."/>
        </authorList>
    </citation>
    <scope>NUCLEOTIDE SEQUENCE</scope>
    <source>
        <strain evidence="1">CCC161011</strain>
    </source>
</reference>
<comment type="caution">
    <text evidence="1">The sequence shown here is derived from an EMBL/GenBank/DDBJ whole genome shotgun (WGS) entry which is preliminary data.</text>
</comment>
<evidence type="ECO:0000313" key="2">
    <source>
        <dbReference type="Proteomes" id="UP000620124"/>
    </source>
</evidence>
<accession>A0A8H6XKP5</accession>
<protein>
    <submittedName>
        <fullName evidence="1">Uncharacterized protein</fullName>
    </submittedName>
</protein>